<evidence type="ECO:0000256" key="3">
    <source>
        <dbReference type="ARBA" id="ARBA00022723"/>
    </source>
</evidence>
<evidence type="ECO:0000256" key="5">
    <source>
        <dbReference type="ARBA" id="ARBA00023014"/>
    </source>
</evidence>
<proteinExistence type="predicted"/>
<dbReference type="PANTHER" id="PTHR43409:SF7">
    <property type="entry name" value="BLL1977 PROTEIN"/>
    <property type="match status" value="1"/>
</dbReference>
<dbReference type="InterPro" id="IPR051198">
    <property type="entry name" value="BchE-like"/>
</dbReference>
<reference evidence="7" key="1">
    <citation type="submission" date="2018-05" db="EMBL/GenBank/DDBJ databases">
        <authorList>
            <person name="Lanie J.A."/>
            <person name="Ng W.-L."/>
            <person name="Kazmierczak K.M."/>
            <person name="Andrzejewski T.M."/>
            <person name="Davidsen T.M."/>
            <person name="Wayne K.J."/>
            <person name="Tettelin H."/>
            <person name="Glass J.I."/>
            <person name="Rusch D."/>
            <person name="Podicherti R."/>
            <person name="Tsui H.-C.T."/>
            <person name="Winkler M.E."/>
        </authorList>
    </citation>
    <scope>NUCLEOTIDE SEQUENCE</scope>
</reference>
<dbReference type="InterPro" id="IPR006158">
    <property type="entry name" value="Cobalamin-bd"/>
</dbReference>
<dbReference type="InterPro" id="IPR023984">
    <property type="entry name" value="rSAM_ocin_1"/>
</dbReference>
<keyword evidence="3" id="KW-0479">Metal-binding</keyword>
<dbReference type="InterPro" id="IPR023404">
    <property type="entry name" value="rSAM_horseshoe"/>
</dbReference>
<comment type="cofactor">
    <cofactor evidence="1">
        <name>[4Fe-4S] cluster</name>
        <dbReference type="ChEBI" id="CHEBI:49883"/>
    </cofactor>
</comment>
<dbReference type="GO" id="GO:0003824">
    <property type="term" value="F:catalytic activity"/>
    <property type="evidence" value="ECO:0007669"/>
    <property type="project" value="InterPro"/>
</dbReference>
<protein>
    <recommendedName>
        <fullName evidence="6">B12-binding domain-containing protein</fullName>
    </recommendedName>
</protein>
<evidence type="ECO:0000256" key="1">
    <source>
        <dbReference type="ARBA" id="ARBA00001966"/>
    </source>
</evidence>
<evidence type="ECO:0000259" key="6">
    <source>
        <dbReference type="PROSITE" id="PS51332"/>
    </source>
</evidence>
<dbReference type="AlphaFoldDB" id="A0A381XPZ4"/>
<dbReference type="GO" id="GO:0046872">
    <property type="term" value="F:metal ion binding"/>
    <property type="evidence" value="ECO:0007669"/>
    <property type="project" value="UniProtKB-KW"/>
</dbReference>
<accession>A0A381XPZ4</accession>
<dbReference type="GO" id="GO:0005829">
    <property type="term" value="C:cytosol"/>
    <property type="evidence" value="ECO:0007669"/>
    <property type="project" value="TreeGrafter"/>
</dbReference>
<feature type="domain" description="B12-binding" evidence="6">
    <location>
        <begin position="130"/>
        <end position="208"/>
    </location>
</feature>
<dbReference type="GO" id="GO:0031419">
    <property type="term" value="F:cobalamin binding"/>
    <property type="evidence" value="ECO:0007669"/>
    <property type="project" value="InterPro"/>
</dbReference>
<keyword evidence="4" id="KW-0408">Iron</keyword>
<dbReference type="SMART" id="SM00729">
    <property type="entry name" value="Elp3"/>
    <property type="match status" value="1"/>
</dbReference>
<dbReference type="InterPro" id="IPR007197">
    <property type="entry name" value="rSAM"/>
</dbReference>
<dbReference type="SFLD" id="SFLDF00324">
    <property type="entry name" value="bacteriocin_maturation"/>
    <property type="match status" value="1"/>
</dbReference>
<dbReference type="InterPro" id="IPR058240">
    <property type="entry name" value="rSAM_sf"/>
</dbReference>
<gene>
    <name evidence="7" type="ORF">METZ01_LOCUS119157</name>
</gene>
<dbReference type="EMBL" id="UINC01015810">
    <property type="protein sequence ID" value="SVA66303.1"/>
    <property type="molecule type" value="Genomic_DNA"/>
</dbReference>
<keyword evidence="2" id="KW-0949">S-adenosyl-L-methionine</keyword>
<organism evidence="7">
    <name type="scientific">marine metagenome</name>
    <dbReference type="NCBI Taxonomy" id="408172"/>
    <lineage>
        <taxon>unclassified sequences</taxon>
        <taxon>metagenomes</taxon>
        <taxon>ecological metagenomes</taxon>
    </lineage>
</organism>
<dbReference type="CDD" id="cd01335">
    <property type="entry name" value="Radical_SAM"/>
    <property type="match status" value="1"/>
</dbReference>
<evidence type="ECO:0000256" key="4">
    <source>
        <dbReference type="ARBA" id="ARBA00023004"/>
    </source>
</evidence>
<evidence type="ECO:0000313" key="7">
    <source>
        <dbReference type="EMBL" id="SVA66303.1"/>
    </source>
</evidence>
<dbReference type="Gene3D" id="3.80.30.20">
    <property type="entry name" value="tm_1862 like domain"/>
    <property type="match status" value="1"/>
</dbReference>
<sequence length="613" mass="71286">MPLKIALINMPFGFHIYPSIQLGTLSTLLKTHGCEVKSHYLNLHFAHQLGLPIYNQLCEKRFLIGEWLFSHALFGDNARNQDYINHFDPHIEDVCRSIERPKEYLLDVKTKMVPEFLQWSRDACDWGAFDVVGFSSTFNQNVASLTLAKLIKEKYPHVKILFGGANFESDMGLEYFRVFPWIDYVVPGEAEDVLPQFVKYLDQGGPVPRGVVHRCEGNVLYEEPEVMFGNFQDYPAPDYDDFFDQLREIDPQSSLLENPVILYETARGCWWGEKHHCTFCGLNASTMKFRAKSIKQVHTDLAQLSKKYDSFRFRLVDNILEMKYIDGVFGELAENNYDLHFFIEVKSNLTKKQIKTLAQGGAKVIQPGIESFSMNQLLEMDKGVRPLQNILCMKWAMYYGIEINWNILIGFPGETDDDYRQQIDLIKLLFHLPPPECVGSLWLERFSPYFKRPEEYGIKIMAPGEAYPYVYDHPDVDHLKIAYDFEFETSNRIDPQLKQELFQIAEEWKQRHQSEQLPFLIFTKSMDFVTVYDDRSLESVKTRLEGPHAWAFIFCNEAPKSLEHIREHLREKIGQEPENGLTENTIAFLEEKGLLYGERGKYLNLALPHNSNL</sequence>
<dbReference type="Pfam" id="PF04055">
    <property type="entry name" value="Radical_SAM"/>
    <property type="match status" value="1"/>
</dbReference>
<dbReference type="PANTHER" id="PTHR43409">
    <property type="entry name" value="ANAEROBIC MAGNESIUM-PROTOPORPHYRIN IX MONOMETHYL ESTER CYCLASE-RELATED"/>
    <property type="match status" value="1"/>
</dbReference>
<dbReference type="InterPro" id="IPR006638">
    <property type="entry name" value="Elp3/MiaA/NifB-like_rSAM"/>
</dbReference>
<dbReference type="SFLD" id="SFLDG01082">
    <property type="entry name" value="B12-binding_domain_containing"/>
    <property type="match status" value="1"/>
</dbReference>
<evidence type="ECO:0000256" key="2">
    <source>
        <dbReference type="ARBA" id="ARBA00022691"/>
    </source>
</evidence>
<dbReference type="NCBIfam" id="TIGR03975">
    <property type="entry name" value="rSAM_ocin_1"/>
    <property type="match status" value="1"/>
</dbReference>
<dbReference type="SFLD" id="SFLDS00029">
    <property type="entry name" value="Radical_SAM"/>
    <property type="match status" value="1"/>
</dbReference>
<name>A0A381XPZ4_9ZZZZ</name>
<dbReference type="Gene3D" id="3.40.50.280">
    <property type="entry name" value="Cobalamin-binding domain"/>
    <property type="match status" value="1"/>
</dbReference>
<keyword evidence="5" id="KW-0411">Iron-sulfur</keyword>
<dbReference type="PROSITE" id="PS51332">
    <property type="entry name" value="B12_BINDING"/>
    <property type="match status" value="1"/>
</dbReference>
<dbReference type="SUPFAM" id="SSF102114">
    <property type="entry name" value="Radical SAM enzymes"/>
    <property type="match status" value="1"/>
</dbReference>
<dbReference type="GO" id="GO:0051536">
    <property type="term" value="F:iron-sulfur cluster binding"/>
    <property type="evidence" value="ECO:0007669"/>
    <property type="project" value="UniProtKB-KW"/>
</dbReference>